<dbReference type="NCBIfam" id="NF003507">
    <property type="entry name" value="PRK05170.2-5"/>
    <property type="match status" value="1"/>
</dbReference>
<dbReference type="AlphaFoldDB" id="A0A3C1KNA9"/>
<dbReference type="EMBL" id="DMND01000146">
    <property type="protein sequence ID" value="HAN28192.1"/>
    <property type="molecule type" value="Genomic_DNA"/>
</dbReference>
<dbReference type="Proteomes" id="UP000259273">
    <property type="component" value="Unassembled WGS sequence"/>
</dbReference>
<dbReference type="PIRSF" id="PIRSF006173">
    <property type="entry name" value="UCP006173"/>
    <property type="match status" value="1"/>
</dbReference>
<comment type="similarity">
    <text evidence="1">Belongs to the UPF0260 family.</text>
</comment>
<dbReference type="NCBIfam" id="NF003501">
    <property type="entry name" value="PRK05170.1-5"/>
    <property type="match status" value="1"/>
</dbReference>
<name>A0A3C1KNA9_9GAMM</name>
<dbReference type="HAMAP" id="MF_00676">
    <property type="entry name" value="UPF0260"/>
    <property type="match status" value="1"/>
</dbReference>
<evidence type="ECO:0000313" key="3">
    <source>
        <dbReference type="Proteomes" id="UP000259273"/>
    </source>
</evidence>
<sequence length="149" mass="17054">MTNWWEKPLDALTPSQWEALCDGCARCCLHKLEDADSGEVFYTRVSCRYLHSESCRCREYAQRSRLVADCITLQPANIAEALAWLPATCAYRLRARGEPLYPWHPLLSGDADSVHRAGISVRGRVVSEEHVHPDSHEEHIVRWVQEEPL</sequence>
<dbReference type="STRING" id="1121937.GCA_000423125_01572"/>
<accession>A0A3C1KNA9</accession>
<organism evidence="2 3">
    <name type="scientific">Haliea salexigens</name>
    <dbReference type="NCBI Taxonomy" id="287487"/>
    <lineage>
        <taxon>Bacteria</taxon>
        <taxon>Pseudomonadati</taxon>
        <taxon>Pseudomonadota</taxon>
        <taxon>Gammaproteobacteria</taxon>
        <taxon>Cellvibrionales</taxon>
        <taxon>Halieaceae</taxon>
        <taxon>Haliea</taxon>
    </lineage>
</organism>
<dbReference type="Pfam" id="PF03692">
    <property type="entry name" value="CxxCxxCC"/>
    <property type="match status" value="1"/>
</dbReference>
<reference evidence="2 3" key="1">
    <citation type="journal article" date="2018" name="Nat. Biotechnol.">
        <title>A standardized bacterial taxonomy based on genome phylogeny substantially revises the tree of life.</title>
        <authorList>
            <person name="Parks D.H."/>
            <person name="Chuvochina M."/>
            <person name="Waite D.W."/>
            <person name="Rinke C."/>
            <person name="Skarshewski A."/>
            <person name="Chaumeil P.A."/>
            <person name="Hugenholtz P."/>
        </authorList>
    </citation>
    <scope>NUCLEOTIDE SEQUENCE [LARGE SCALE GENOMIC DNA]</scope>
    <source>
        <strain evidence="2">UBA9158</strain>
    </source>
</reference>
<evidence type="ECO:0000313" key="2">
    <source>
        <dbReference type="EMBL" id="HAN28192.1"/>
    </source>
</evidence>
<evidence type="ECO:0000256" key="1">
    <source>
        <dbReference type="HAMAP-Rule" id="MF_00676"/>
    </source>
</evidence>
<proteinExistence type="inferred from homology"/>
<dbReference type="PANTHER" id="PTHR37421">
    <property type="entry name" value="UPF0260 PROTEIN YCGN"/>
    <property type="match status" value="1"/>
</dbReference>
<gene>
    <name evidence="2" type="ORF">DCP75_10825</name>
</gene>
<comment type="caution">
    <text evidence="2">The sequence shown here is derived from an EMBL/GenBank/DDBJ whole genome shotgun (WGS) entry which is preliminary data.</text>
</comment>
<dbReference type="InterPro" id="IPR005358">
    <property type="entry name" value="Puta_zinc/iron-chelating_dom"/>
</dbReference>
<protein>
    <recommendedName>
        <fullName evidence="1">UPF0260 protein DCP75_10825</fullName>
    </recommendedName>
</protein>
<dbReference type="InterPro" id="IPR008228">
    <property type="entry name" value="UCP006173"/>
</dbReference>
<dbReference type="PANTHER" id="PTHR37421:SF1">
    <property type="entry name" value="UPF0260 PROTEIN YCGN"/>
    <property type="match status" value="1"/>
</dbReference>